<dbReference type="EMBL" id="MT247761">
    <property type="protein sequence ID" value="QMI57840.1"/>
    <property type="molecule type" value="Genomic_DNA"/>
</dbReference>
<organism evidence="2">
    <name type="scientific">Chestnut teal chaphamaparvovirus</name>
    <dbReference type="NCBI Taxonomy" id="2759402"/>
    <lineage>
        <taxon>Viruses</taxon>
        <taxon>Monodnaviria</taxon>
        <taxon>Shotokuvirae</taxon>
        <taxon>Cossaviricota</taxon>
        <taxon>Quintoviricetes</taxon>
        <taxon>Piccovirales</taxon>
        <taxon>Parvoviridae</taxon>
        <taxon>Hamaparvovirinae</taxon>
        <taxon>Chaphamaparvovirus</taxon>
    </lineage>
</organism>
<evidence type="ECO:0000313" key="2">
    <source>
        <dbReference type="EMBL" id="QMI57840.1"/>
    </source>
</evidence>
<sequence length="145" mass="16057">MAGSFSGGTGCSLLLWVDSESTGIQQMEGDQPSNKIKEMLQDACCLLGVRWSIEFSYHQHGGMLYAFGSQPRYTIGLPTVIRALGDLGDSIKVHRGGPFDTAEQLIRYQECRAKYHVPEVVHEDISGGDSQGSHSQQQWPKKRRS</sequence>
<accession>A0A7D7B0P0</accession>
<feature type="region of interest" description="Disordered" evidence="1">
    <location>
        <begin position="123"/>
        <end position="145"/>
    </location>
</feature>
<reference evidence="2" key="1">
    <citation type="journal article" date="2020" name="Sci">
        <title>Metagenomics characterisation of avian parvoviruses and picornaviruses from Australian wild ducks.</title>
        <authorList>
            <person name="Vibin J."/>
            <person name="Chamings A."/>
            <person name="Klaassen M."/>
            <person name="Bhatta T.R."/>
            <person name="Alexandersen S."/>
        </authorList>
    </citation>
    <scope>NUCLEOTIDE SEQUENCE</scope>
    <source>
        <strain evidence="2">CTCPaV/N82/N83/1538nt/CT08.18-AU-2018</strain>
    </source>
</reference>
<proteinExistence type="predicted"/>
<evidence type="ECO:0000256" key="1">
    <source>
        <dbReference type="SAM" id="MobiDB-lite"/>
    </source>
</evidence>
<protein>
    <submittedName>
        <fullName evidence="2">Uncharacterized protein</fullName>
    </submittedName>
</protein>
<feature type="compositionally biased region" description="Low complexity" evidence="1">
    <location>
        <begin position="127"/>
        <end position="138"/>
    </location>
</feature>
<name>A0A7D7B0P0_9VIRU</name>